<dbReference type="EC" id="1.-.-.-" evidence="12"/>
<dbReference type="Pfam" id="PF00724">
    <property type="entry name" value="Oxidored_FMN"/>
    <property type="match status" value="1"/>
</dbReference>
<dbReference type="PRINTS" id="PR00368">
    <property type="entry name" value="FADPNR"/>
</dbReference>
<dbReference type="InterPro" id="IPR013785">
    <property type="entry name" value="Aldolase_TIM"/>
</dbReference>
<evidence type="ECO:0000256" key="3">
    <source>
        <dbReference type="ARBA" id="ARBA00011048"/>
    </source>
</evidence>
<dbReference type="Gene3D" id="3.50.50.60">
    <property type="entry name" value="FAD/NAD(P)-binding domain"/>
    <property type="match status" value="1"/>
</dbReference>
<dbReference type="KEGG" id="tsv:DSM104635_00575"/>
<keyword evidence="8" id="KW-0408">Iron</keyword>
<evidence type="ECO:0000256" key="9">
    <source>
        <dbReference type="ARBA" id="ARBA00023014"/>
    </source>
</evidence>
<keyword evidence="5" id="KW-0288">FMN</keyword>
<dbReference type="Gene3D" id="3.40.50.720">
    <property type="entry name" value="NAD(P)-binding Rossmann-like Domain"/>
    <property type="match status" value="1"/>
</dbReference>
<feature type="domain" description="FAD/NAD(P)-binding" evidence="11">
    <location>
        <begin position="382"/>
        <end position="623"/>
    </location>
</feature>
<evidence type="ECO:0000256" key="6">
    <source>
        <dbReference type="ARBA" id="ARBA00022723"/>
    </source>
</evidence>
<dbReference type="GO" id="GO:0010181">
    <property type="term" value="F:FMN binding"/>
    <property type="evidence" value="ECO:0007669"/>
    <property type="project" value="InterPro"/>
</dbReference>
<dbReference type="Pfam" id="PF07992">
    <property type="entry name" value="Pyr_redox_2"/>
    <property type="match status" value="1"/>
</dbReference>
<dbReference type="Proteomes" id="UP000431269">
    <property type="component" value="Chromosome"/>
</dbReference>
<keyword evidence="4" id="KW-0285">Flavoprotein</keyword>
<feature type="domain" description="NADH:flavin oxidoreductase/NADH oxidase N-terminal" evidence="10">
    <location>
        <begin position="6"/>
        <end position="329"/>
    </location>
</feature>
<evidence type="ECO:0000256" key="1">
    <source>
        <dbReference type="ARBA" id="ARBA00001917"/>
    </source>
</evidence>
<dbReference type="RefSeq" id="WP_158764755.1">
    <property type="nucleotide sequence ID" value="NZ_CP047045.1"/>
</dbReference>
<evidence type="ECO:0000259" key="10">
    <source>
        <dbReference type="Pfam" id="PF00724"/>
    </source>
</evidence>
<comment type="cofactor">
    <cofactor evidence="2">
        <name>[4Fe-4S] cluster</name>
        <dbReference type="ChEBI" id="CHEBI:49883"/>
    </cofactor>
</comment>
<dbReference type="SUPFAM" id="SSF51971">
    <property type="entry name" value="Nucleotide-binding domain"/>
    <property type="match status" value="1"/>
</dbReference>
<evidence type="ECO:0000256" key="8">
    <source>
        <dbReference type="ARBA" id="ARBA00023004"/>
    </source>
</evidence>
<reference evidence="13" key="1">
    <citation type="submission" date="2019-12" db="EMBL/GenBank/DDBJ databases">
        <title>Complete genome of Terracaulis silvestris 0127_4.</title>
        <authorList>
            <person name="Vieira S."/>
            <person name="Riedel T."/>
            <person name="Sproer C."/>
            <person name="Pascual J."/>
            <person name="Boedeker C."/>
            <person name="Overmann J."/>
        </authorList>
    </citation>
    <scope>NUCLEOTIDE SEQUENCE [LARGE SCALE GENOMIC DNA]</scope>
    <source>
        <strain evidence="13">0127_4</strain>
    </source>
</reference>
<dbReference type="CDD" id="cd04734">
    <property type="entry name" value="OYE_like_3_FMN"/>
    <property type="match status" value="1"/>
</dbReference>
<evidence type="ECO:0000256" key="5">
    <source>
        <dbReference type="ARBA" id="ARBA00022643"/>
    </source>
</evidence>
<dbReference type="Gene3D" id="3.20.20.70">
    <property type="entry name" value="Aldolase class I"/>
    <property type="match status" value="1"/>
</dbReference>
<dbReference type="InterPro" id="IPR023753">
    <property type="entry name" value="FAD/NAD-binding_dom"/>
</dbReference>
<keyword evidence="13" id="KW-1185">Reference proteome</keyword>
<keyword evidence="9" id="KW-0411">Iron-sulfur</keyword>
<dbReference type="GO" id="GO:0051536">
    <property type="term" value="F:iron-sulfur cluster binding"/>
    <property type="evidence" value="ECO:0007669"/>
    <property type="project" value="UniProtKB-KW"/>
</dbReference>
<dbReference type="InterPro" id="IPR051793">
    <property type="entry name" value="NADH:flavin_oxidoreductase"/>
</dbReference>
<evidence type="ECO:0000259" key="11">
    <source>
        <dbReference type="Pfam" id="PF07992"/>
    </source>
</evidence>
<dbReference type="EMBL" id="CP047045">
    <property type="protein sequence ID" value="QGZ93762.1"/>
    <property type="molecule type" value="Genomic_DNA"/>
</dbReference>
<dbReference type="PANTHER" id="PTHR42917">
    <property type="entry name" value="2,4-DIENOYL-COA REDUCTASE"/>
    <property type="match status" value="1"/>
</dbReference>
<dbReference type="AlphaFoldDB" id="A0A6I6MQD9"/>
<evidence type="ECO:0000256" key="7">
    <source>
        <dbReference type="ARBA" id="ARBA00023002"/>
    </source>
</evidence>
<dbReference type="InterPro" id="IPR001155">
    <property type="entry name" value="OxRdtase_FMN_N"/>
</dbReference>
<dbReference type="InterPro" id="IPR036188">
    <property type="entry name" value="FAD/NAD-bd_sf"/>
</dbReference>
<dbReference type="PANTHER" id="PTHR42917:SF2">
    <property type="entry name" value="2,4-DIENOYL-COA REDUCTASE [(2E)-ENOYL-COA-PRODUCING]"/>
    <property type="match status" value="1"/>
</dbReference>
<keyword evidence="6" id="KW-0479">Metal-binding</keyword>
<name>A0A6I6MQD9_9CAUL</name>
<comment type="similarity">
    <text evidence="3">In the N-terminal section; belongs to the NADH:flavin oxidoreductase/NADH oxidase family.</text>
</comment>
<sequence>MALTHILEPIRINKLEVKNRIARAAHGTSYGKGGITEDLIAYHEARAKAGLGLNILEATVVHPSSYTHTVAAWDDSIIPGFTALGDAHHKHGARMFVQLWHGGHRWAPADGRAPLSASTVPCPLGAVNTPFAMTHDQIEEITEAFVATALRVQAAGLDGVELHAGHGYLLHQFLCPLTNKRDDEYGGSLENRMRLTRDILIALRKAAGPDFPIGIRISDYNVPGGFTFEEAGEVVARLCTEGHVDYVSASMGSPYSIASMLGAMDMPVGYMLSSAGPIAARATVPTMIAGRYRTLEEGDQAIREGSADMVSFVRGMIAEPDLIAKTVAGKADRVRPCIACNQGCVAGIRTSLQRMLCTVNPAVGFEATLSEDLIKPAKSPRKVVIVGGGPAGLEAARLAALSGHKVVLLEAQAALGGAIQIARQAPKLQTIGDIIYWLEQEIYTLGVDVRLSTYVEAEDVLAEKPDVVIIATGSLPRMDGFQVQRPERPVPGFDRGHVLSSHDVFQRPRDTLGKSAVVLDDVGHYEAIAVAEHLITQGLKVTFVTRHSSFAPHIEAMVRSDPALGRLRQGDFTLHVRARLVSIGADACEVGYIDGEQVWREPADTVVLVTYNEPQTDLYRALGGGLRQKPAYALHLIGDAQAPRDLLIAIREGHLAGRIREDA</sequence>
<protein>
    <submittedName>
        <fullName evidence="12">NADH oxidase</fullName>
        <ecNumber evidence="12">1.-.-.-</ecNumber>
    </submittedName>
</protein>
<evidence type="ECO:0000256" key="4">
    <source>
        <dbReference type="ARBA" id="ARBA00022630"/>
    </source>
</evidence>
<dbReference type="PRINTS" id="PR00411">
    <property type="entry name" value="PNDRDTASEI"/>
</dbReference>
<keyword evidence="7 12" id="KW-0560">Oxidoreductase</keyword>
<dbReference type="GO" id="GO:0016491">
    <property type="term" value="F:oxidoreductase activity"/>
    <property type="evidence" value="ECO:0007669"/>
    <property type="project" value="UniProtKB-KW"/>
</dbReference>
<evidence type="ECO:0000256" key="2">
    <source>
        <dbReference type="ARBA" id="ARBA00001966"/>
    </source>
</evidence>
<gene>
    <name evidence="12" type="ORF">DSM104635_00575</name>
</gene>
<evidence type="ECO:0000313" key="13">
    <source>
        <dbReference type="Proteomes" id="UP000431269"/>
    </source>
</evidence>
<evidence type="ECO:0000313" key="12">
    <source>
        <dbReference type="EMBL" id="QGZ93762.1"/>
    </source>
</evidence>
<dbReference type="SUPFAM" id="SSF51395">
    <property type="entry name" value="FMN-linked oxidoreductases"/>
    <property type="match status" value="1"/>
</dbReference>
<dbReference type="GO" id="GO:0046872">
    <property type="term" value="F:metal ion binding"/>
    <property type="evidence" value="ECO:0007669"/>
    <property type="project" value="UniProtKB-KW"/>
</dbReference>
<comment type="cofactor">
    <cofactor evidence="1">
        <name>FMN</name>
        <dbReference type="ChEBI" id="CHEBI:58210"/>
    </cofactor>
</comment>
<proteinExistence type="inferred from homology"/>
<organism evidence="12 13">
    <name type="scientific">Terricaulis silvestris</name>
    <dbReference type="NCBI Taxonomy" id="2686094"/>
    <lineage>
        <taxon>Bacteria</taxon>
        <taxon>Pseudomonadati</taxon>
        <taxon>Pseudomonadota</taxon>
        <taxon>Alphaproteobacteria</taxon>
        <taxon>Caulobacterales</taxon>
        <taxon>Caulobacteraceae</taxon>
        <taxon>Terricaulis</taxon>
    </lineage>
</organism>
<accession>A0A6I6MQD9</accession>